<dbReference type="RefSeq" id="WP_114284529.1">
    <property type="nucleotide sequence ID" value="NZ_CP022416.1"/>
</dbReference>
<dbReference type="InterPro" id="IPR009057">
    <property type="entry name" value="Homeodomain-like_sf"/>
</dbReference>
<keyword evidence="4" id="KW-1185">Reference proteome</keyword>
<dbReference type="GO" id="GO:0006355">
    <property type="term" value="P:regulation of DNA-templated transcription"/>
    <property type="evidence" value="ECO:0007669"/>
    <property type="project" value="InterPro"/>
</dbReference>
<dbReference type="PANTHER" id="PTHR11019:SF199">
    <property type="entry name" value="HTH-TYPE TRANSCRIPTIONAL REGULATOR NIMR"/>
    <property type="match status" value="1"/>
</dbReference>
<dbReference type="InterPro" id="IPR011051">
    <property type="entry name" value="RmlC_Cupin_sf"/>
</dbReference>
<dbReference type="KEGG" id="spse:SULPSESMR1_04656"/>
<dbReference type="PANTHER" id="PTHR11019">
    <property type="entry name" value="HTH-TYPE TRANSCRIPTIONAL REGULATOR NIMR"/>
    <property type="match status" value="1"/>
</dbReference>
<dbReference type="SUPFAM" id="SSF46689">
    <property type="entry name" value="Homeodomain-like"/>
    <property type="match status" value="1"/>
</dbReference>
<dbReference type="Proteomes" id="UP000199754">
    <property type="component" value="Plasmid pSMR1-1"/>
</dbReference>
<dbReference type="EMBL" id="CP022416">
    <property type="protein sequence ID" value="ASM74357.1"/>
    <property type="molecule type" value="Genomic_DNA"/>
</dbReference>
<keyword evidence="1" id="KW-0238">DNA-binding</keyword>
<protein>
    <submittedName>
        <fullName evidence="3">HTH-type transcriptional regulator NimR</fullName>
    </submittedName>
</protein>
<dbReference type="OrthoDB" id="9804543at2"/>
<evidence type="ECO:0000259" key="2">
    <source>
        <dbReference type="Pfam" id="PF02311"/>
    </source>
</evidence>
<evidence type="ECO:0000256" key="1">
    <source>
        <dbReference type="ARBA" id="ARBA00023125"/>
    </source>
</evidence>
<feature type="domain" description="AraC-type arabinose-binding/dimerisation" evidence="2">
    <location>
        <begin position="23"/>
        <end position="136"/>
    </location>
</feature>
<gene>
    <name evidence="3" type="primary">nimR</name>
    <name evidence="3" type="ORF">SULPSESMR1_04656</name>
</gene>
<evidence type="ECO:0000313" key="3">
    <source>
        <dbReference type="EMBL" id="ASM74357.1"/>
    </source>
</evidence>
<dbReference type="GO" id="GO:0003677">
    <property type="term" value="F:DNA binding"/>
    <property type="evidence" value="ECO:0007669"/>
    <property type="project" value="UniProtKB-KW"/>
</dbReference>
<geneLocation type="plasmid" evidence="3 4">
    <name>pSMR1-1</name>
</geneLocation>
<dbReference type="InterPro" id="IPR003313">
    <property type="entry name" value="AraC-bd"/>
</dbReference>
<sequence length="202" mass="22321">MSWLHDSPTVSSATAPIIARVSYHKDSINGRTHSHDRAQFILAVTQPARLTLPGGDLVLKSGMGAWLPERILHKVSARNGPMFHSLYIEPELANKIPLRTGPIEPTPLLSHMITRLVTLSEHEEAAAVYPHLVALILAELEVLASSESATLVLPDDQQLRRICETLLHHPADGRTLDDWATVLGSSRRRLERHFAADVGMTF</sequence>
<reference evidence="3 4" key="1">
    <citation type="submission" date="2017-07" db="EMBL/GenBank/DDBJ databases">
        <title>Genome Sequence of Sulfitobacter pseudonitzschiae Strain SMR1 Isolated from a culture of the Diatom Skeletonema marinoi.</title>
        <authorList>
            <person name="Topel M."/>
            <person name="Pinder M.I.M."/>
            <person name="Johansson O.N."/>
            <person name="Kourtchenko O."/>
            <person name="Godhe A."/>
            <person name="Clarke A.K."/>
        </authorList>
    </citation>
    <scope>NUCLEOTIDE SEQUENCE [LARGE SCALE GENOMIC DNA]</scope>
    <source>
        <strain evidence="3 4">SMR1</strain>
        <plasmid evidence="3 4">pSMR1-1</plasmid>
    </source>
</reference>
<proteinExistence type="predicted"/>
<dbReference type="AlphaFoldDB" id="A0A221K678"/>
<accession>A0A221K678</accession>
<dbReference type="SUPFAM" id="SSF51182">
    <property type="entry name" value="RmlC-like cupins"/>
    <property type="match status" value="1"/>
</dbReference>
<dbReference type="Pfam" id="PF02311">
    <property type="entry name" value="AraC_binding"/>
    <property type="match status" value="1"/>
</dbReference>
<keyword evidence="3" id="KW-0614">Plasmid</keyword>
<name>A0A221K678_9RHOB</name>
<evidence type="ECO:0000313" key="4">
    <source>
        <dbReference type="Proteomes" id="UP000199754"/>
    </source>
</evidence>
<organism evidence="3 4">
    <name type="scientific">Pseudosulfitobacter pseudonitzschiae</name>
    <dbReference type="NCBI Taxonomy" id="1402135"/>
    <lineage>
        <taxon>Bacteria</taxon>
        <taxon>Pseudomonadati</taxon>
        <taxon>Pseudomonadota</taxon>
        <taxon>Alphaproteobacteria</taxon>
        <taxon>Rhodobacterales</taxon>
        <taxon>Roseobacteraceae</taxon>
        <taxon>Pseudosulfitobacter</taxon>
    </lineage>
</organism>